<accession>A0ABQ1U7Q8</accession>
<dbReference type="EMBL" id="BMCS01000001">
    <property type="protein sequence ID" value="GGF12712.1"/>
    <property type="molecule type" value="Genomic_DNA"/>
</dbReference>
<dbReference type="Proteomes" id="UP000632454">
    <property type="component" value="Unassembled WGS sequence"/>
</dbReference>
<name>A0ABQ1U7Q8_9NOCA</name>
<keyword evidence="2" id="KW-1185">Reference proteome</keyword>
<reference evidence="2" key="1">
    <citation type="journal article" date="2019" name="Int. J. Syst. Evol. Microbiol.">
        <title>The Global Catalogue of Microorganisms (GCM) 10K type strain sequencing project: providing services to taxonomists for standard genome sequencing and annotation.</title>
        <authorList>
            <consortium name="The Broad Institute Genomics Platform"/>
            <consortium name="The Broad Institute Genome Sequencing Center for Infectious Disease"/>
            <person name="Wu L."/>
            <person name="Ma J."/>
        </authorList>
    </citation>
    <scope>NUCLEOTIDE SEQUENCE [LARGE SCALE GENOMIC DNA]</scope>
    <source>
        <strain evidence="2">CCM 7855</strain>
    </source>
</reference>
<gene>
    <name evidence="1" type="ORF">GCM10007298_05780</name>
</gene>
<proteinExistence type="predicted"/>
<comment type="caution">
    <text evidence="1">The sequence shown here is derived from an EMBL/GenBank/DDBJ whole genome shotgun (WGS) entry which is preliminary data.</text>
</comment>
<organism evidence="1 2">
    <name type="scientific">Williamsia phyllosphaerae</name>
    <dbReference type="NCBI Taxonomy" id="885042"/>
    <lineage>
        <taxon>Bacteria</taxon>
        <taxon>Bacillati</taxon>
        <taxon>Actinomycetota</taxon>
        <taxon>Actinomycetes</taxon>
        <taxon>Mycobacteriales</taxon>
        <taxon>Nocardiaceae</taxon>
        <taxon>Williamsia</taxon>
    </lineage>
</organism>
<sequence>MTDVGVDVAFAPSPGWVTCRTPTATPAATMSTSTAVTSAIVRRDSLRVIAADYIRAGRGVPGRKSAAEREQIGGVAS</sequence>
<evidence type="ECO:0000313" key="1">
    <source>
        <dbReference type="EMBL" id="GGF12712.1"/>
    </source>
</evidence>
<protein>
    <submittedName>
        <fullName evidence="1">Uncharacterized protein</fullName>
    </submittedName>
</protein>
<evidence type="ECO:0000313" key="2">
    <source>
        <dbReference type="Proteomes" id="UP000632454"/>
    </source>
</evidence>